<comment type="caution">
    <text evidence="1">The sequence shown here is derived from an EMBL/GenBank/DDBJ whole genome shotgun (WGS) entry which is preliminary data.</text>
</comment>
<dbReference type="Proteomes" id="UP000460718">
    <property type="component" value="Unassembled WGS sequence"/>
</dbReference>
<evidence type="ECO:0000313" key="2">
    <source>
        <dbReference type="EMBL" id="KAE8992724.1"/>
    </source>
</evidence>
<gene>
    <name evidence="9" type="ORF">PF001_g10475</name>
    <name evidence="8" type="ORF">PF002_g12781</name>
    <name evidence="7" type="ORF">PF004_g10461</name>
    <name evidence="6" type="ORF">PF005_g18562</name>
    <name evidence="5" type="ORF">PF006_g10555</name>
    <name evidence="4" type="ORF">PF007_g11556</name>
    <name evidence="10" type="ORF">PF008_g1323</name>
    <name evidence="1" type="ORF">PF009_g12604</name>
    <name evidence="3" type="ORF">PF010_g17995</name>
    <name evidence="2" type="ORF">PF011_g17443</name>
</gene>
<evidence type="ECO:0000313" key="3">
    <source>
        <dbReference type="EMBL" id="KAE9091936.1"/>
    </source>
</evidence>
<dbReference type="EMBL" id="QXFZ01000583">
    <property type="protein sequence ID" value="KAE9111232.1"/>
    <property type="molecule type" value="Genomic_DNA"/>
</dbReference>
<dbReference type="EMBL" id="QXGF01000634">
    <property type="protein sequence ID" value="KAE8937499.1"/>
    <property type="molecule type" value="Genomic_DNA"/>
</dbReference>
<evidence type="ECO:0000313" key="17">
    <source>
        <dbReference type="Proteomes" id="UP000460718"/>
    </source>
</evidence>
<dbReference type="Proteomes" id="UP000476176">
    <property type="component" value="Unassembled WGS sequence"/>
</dbReference>
<sequence length="46" mass="5381">MRNAVYVKTRVYNKGTQGVPYEMFLARSLMCITDGSSVRWRMFTCL</sequence>
<proteinExistence type="predicted"/>
<dbReference type="Proteomes" id="UP000440367">
    <property type="component" value="Unassembled WGS sequence"/>
</dbReference>
<dbReference type="Proteomes" id="UP000441208">
    <property type="component" value="Unassembled WGS sequence"/>
</dbReference>
<evidence type="ECO:0000313" key="10">
    <source>
        <dbReference type="EMBL" id="KAE9361145.1"/>
    </source>
</evidence>
<dbReference type="Proteomes" id="UP000440732">
    <property type="component" value="Unassembled WGS sequence"/>
</dbReference>
<accession>A0A6A3EVJ8</accession>
<dbReference type="AlphaFoldDB" id="A0A6A3EVJ8"/>
<evidence type="ECO:0000313" key="16">
    <source>
        <dbReference type="Proteomes" id="UP000441208"/>
    </source>
</evidence>
<dbReference type="Proteomes" id="UP000433483">
    <property type="component" value="Unassembled WGS sequence"/>
</dbReference>
<evidence type="ECO:0000313" key="1">
    <source>
        <dbReference type="EMBL" id="KAE8937499.1"/>
    </source>
</evidence>
<evidence type="ECO:0000313" key="13">
    <source>
        <dbReference type="Proteomes" id="UP000437068"/>
    </source>
</evidence>
<evidence type="ECO:0000313" key="12">
    <source>
        <dbReference type="Proteomes" id="UP000433483"/>
    </source>
</evidence>
<evidence type="ECO:0000313" key="20">
    <source>
        <dbReference type="Proteomes" id="UP000488956"/>
    </source>
</evidence>
<dbReference type="EMBL" id="QXGE01000529">
    <property type="protein sequence ID" value="KAE9309890.1"/>
    <property type="molecule type" value="Genomic_DNA"/>
</dbReference>
<evidence type="ECO:0000313" key="18">
    <source>
        <dbReference type="Proteomes" id="UP000476176"/>
    </source>
</evidence>
<dbReference type="EMBL" id="QXGC01000544">
    <property type="protein sequence ID" value="KAE9230559.1"/>
    <property type="molecule type" value="Genomic_DNA"/>
</dbReference>
<dbReference type="EMBL" id="QXGB01001356">
    <property type="protein sequence ID" value="KAE9192177.1"/>
    <property type="molecule type" value="Genomic_DNA"/>
</dbReference>
<evidence type="ECO:0000313" key="4">
    <source>
        <dbReference type="EMBL" id="KAE9111232.1"/>
    </source>
</evidence>
<evidence type="ECO:0000313" key="11">
    <source>
        <dbReference type="Proteomes" id="UP000429523"/>
    </source>
</evidence>
<dbReference type="EMBL" id="QXFW01001318">
    <property type="protein sequence ID" value="KAE8992724.1"/>
    <property type="molecule type" value="Genomic_DNA"/>
</dbReference>
<protein>
    <submittedName>
        <fullName evidence="1">Uncharacterized protein</fullName>
    </submittedName>
</protein>
<reference evidence="11 12" key="1">
    <citation type="submission" date="2018-08" db="EMBL/GenBank/DDBJ databases">
        <title>Genomic investigation of the strawberry pathogen Phytophthora fragariae indicates pathogenicity is determined by transcriptional variation in three key races.</title>
        <authorList>
            <person name="Adams T.M."/>
            <person name="Armitage A.D."/>
            <person name="Sobczyk M.K."/>
            <person name="Bates H.J."/>
            <person name="Dunwell J.M."/>
            <person name="Nellist C.F."/>
            <person name="Harrison R.J."/>
        </authorList>
    </citation>
    <scope>NUCLEOTIDE SEQUENCE [LARGE SCALE GENOMIC DNA]</scope>
    <source>
        <strain evidence="9 13">A4</strain>
        <strain evidence="8 14">BC-1</strain>
        <strain evidence="7 18">BC-23</strain>
        <strain evidence="6 12">NOV-27</strain>
        <strain evidence="5 15">NOV-5</strain>
        <strain evidence="4 16">NOV-71</strain>
        <strain evidence="10 19">NOV-77</strain>
        <strain evidence="1 11">NOV-9</strain>
        <strain evidence="3 20">ONT-3</strain>
        <strain evidence="2 17">SCRP245</strain>
    </source>
</reference>
<dbReference type="EMBL" id="QXGD01000628">
    <property type="protein sequence ID" value="KAE9231148.1"/>
    <property type="molecule type" value="Genomic_DNA"/>
</dbReference>
<evidence type="ECO:0000313" key="9">
    <source>
        <dbReference type="EMBL" id="KAE9309890.1"/>
    </source>
</evidence>
<evidence type="ECO:0000313" key="14">
    <source>
        <dbReference type="Proteomes" id="UP000440367"/>
    </source>
</evidence>
<dbReference type="Proteomes" id="UP000486351">
    <property type="component" value="Unassembled WGS sequence"/>
</dbReference>
<evidence type="ECO:0000313" key="15">
    <source>
        <dbReference type="Proteomes" id="UP000440732"/>
    </source>
</evidence>
<evidence type="ECO:0000313" key="6">
    <source>
        <dbReference type="EMBL" id="KAE9192177.1"/>
    </source>
</evidence>
<evidence type="ECO:0000313" key="8">
    <source>
        <dbReference type="EMBL" id="KAE9231148.1"/>
    </source>
</evidence>
<evidence type="ECO:0000313" key="19">
    <source>
        <dbReference type="Proteomes" id="UP000486351"/>
    </source>
</evidence>
<keyword evidence="12" id="KW-1185">Reference proteome</keyword>
<organism evidence="1 11">
    <name type="scientific">Phytophthora fragariae</name>
    <dbReference type="NCBI Taxonomy" id="53985"/>
    <lineage>
        <taxon>Eukaryota</taxon>
        <taxon>Sar</taxon>
        <taxon>Stramenopiles</taxon>
        <taxon>Oomycota</taxon>
        <taxon>Peronosporomycetes</taxon>
        <taxon>Peronosporales</taxon>
        <taxon>Peronosporaceae</taxon>
        <taxon>Phytophthora</taxon>
    </lineage>
</organism>
<dbReference type="Proteomes" id="UP000488956">
    <property type="component" value="Unassembled WGS sequence"/>
</dbReference>
<dbReference type="Proteomes" id="UP000429523">
    <property type="component" value="Unassembled WGS sequence"/>
</dbReference>
<evidence type="ECO:0000313" key="5">
    <source>
        <dbReference type="EMBL" id="KAE9144517.1"/>
    </source>
</evidence>
<name>A0A6A3EVJ8_9STRA</name>
<dbReference type="EMBL" id="QXGA01000535">
    <property type="protein sequence ID" value="KAE9144517.1"/>
    <property type="molecule type" value="Genomic_DNA"/>
</dbReference>
<evidence type="ECO:0000313" key="7">
    <source>
        <dbReference type="EMBL" id="KAE9230559.1"/>
    </source>
</evidence>
<dbReference type="EMBL" id="QXFX01001342">
    <property type="protein sequence ID" value="KAE9091936.1"/>
    <property type="molecule type" value="Genomic_DNA"/>
</dbReference>
<dbReference type="EMBL" id="QXFY01000032">
    <property type="protein sequence ID" value="KAE9361145.1"/>
    <property type="molecule type" value="Genomic_DNA"/>
</dbReference>
<dbReference type="Proteomes" id="UP000437068">
    <property type="component" value="Unassembled WGS sequence"/>
</dbReference>